<comment type="similarity">
    <text evidence="1">Belongs to the eukaryotic ribosomal protein eS17 family.</text>
</comment>
<evidence type="ECO:0000313" key="4">
    <source>
        <dbReference type="EMBL" id="EAU32521.1"/>
    </source>
</evidence>
<dbReference type="AlphaFoldDB" id="Q0CGQ5"/>
<dbReference type="HOGENOM" id="CLU_112958_0_1_1"/>
<dbReference type="GO" id="GO:0006412">
    <property type="term" value="P:translation"/>
    <property type="evidence" value="ECO:0007669"/>
    <property type="project" value="InterPro"/>
</dbReference>
<dbReference type="Pfam" id="PF00833">
    <property type="entry name" value="Ribosomal_S17e"/>
    <property type="match status" value="1"/>
</dbReference>
<evidence type="ECO:0000313" key="5">
    <source>
        <dbReference type="Proteomes" id="UP000007963"/>
    </source>
</evidence>
<dbReference type="EMBL" id="CH476603">
    <property type="protein sequence ID" value="EAU32521.1"/>
    <property type="molecule type" value="Genomic_DNA"/>
</dbReference>
<protein>
    <submittedName>
        <fullName evidence="4">40S ribosomal protein S17</fullName>
    </submittedName>
</protein>
<name>Q0CGQ5_ASPTN</name>
<dbReference type="eggNOG" id="KOG0187">
    <property type="taxonomic scope" value="Eukaryota"/>
</dbReference>
<evidence type="ECO:0000256" key="1">
    <source>
        <dbReference type="ARBA" id="ARBA00010444"/>
    </source>
</evidence>
<dbReference type="RefSeq" id="XP_001209823.1">
    <property type="nucleotide sequence ID" value="XM_001209823.1"/>
</dbReference>
<dbReference type="InterPro" id="IPR036401">
    <property type="entry name" value="Ribosomal_eS17_sf"/>
</dbReference>
<keyword evidence="2 4" id="KW-0689">Ribosomal protein</keyword>
<dbReference type="HAMAP" id="MF_00511">
    <property type="entry name" value="Ribosomal_eS17"/>
    <property type="match status" value="1"/>
</dbReference>
<reference evidence="5" key="1">
    <citation type="submission" date="2005-09" db="EMBL/GenBank/DDBJ databases">
        <title>Annotation of the Aspergillus terreus NIH2624 genome.</title>
        <authorList>
            <person name="Birren B.W."/>
            <person name="Lander E.S."/>
            <person name="Galagan J.E."/>
            <person name="Nusbaum C."/>
            <person name="Devon K."/>
            <person name="Henn M."/>
            <person name="Ma L.-J."/>
            <person name="Jaffe D.B."/>
            <person name="Butler J."/>
            <person name="Alvarez P."/>
            <person name="Gnerre S."/>
            <person name="Grabherr M."/>
            <person name="Kleber M."/>
            <person name="Mauceli E.W."/>
            <person name="Brockman W."/>
            <person name="Rounsley S."/>
            <person name="Young S.K."/>
            <person name="LaButti K."/>
            <person name="Pushparaj V."/>
            <person name="DeCaprio D."/>
            <person name="Crawford M."/>
            <person name="Koehrsen M."/>
            <person name="Engels R."/>
            <person name="Montgomery P."/>
            <person name="Pearson M."/>
            <person name="Howarth C."/>
            <person name="Larson L."/>
            <person name="Luoma S."/>
            <person name="White J."/>
            <person name="Alvarado L."/>
            <person name="Kodira C.D."/>
            <person name="Zeng Q."/>
            <person name="Oleary S."/>
            <person name="Yandava C."/>
            <person name="Denning D.W."/>
            <person name="Nierman W.C."/>
            <person name="Milne T."/>
            <person name="Madden K."/>
        </authorList>
    </citation>
    <scope>NUCLEOTIDE SEQUENCE [LARGE SCALE GENOMIC DNA]</scope>
    <source>
        <strain evidence="5">NIH 2624 / FGSC A1156</strain>
    </source>
</reference>
<dbReference type="STRING" id="341663.Q0CGQ5"/>
<sequence>MGRVRTKTVKRSAKIIIERYYPRLTLDFETNKRVCDEVAIIASKRLRNKVGTHPMRRIQRGPVRGISFKLQEEERERKDQYIPEVSELDITQTEEGKLEVDQETKELLKSLGVGDPALLWLWMLTWIRAVVRCDSG</sequence>
<dbReference type="OMA" id="YYGRLTM"/>
<evidence type="ECO:0000256" key="3">
    <source>
        <dbReference type="ARBA" id="ARBA00023274"/>
    </source>
</evidence>
<organism evidence="4 5">
    <name type="scientific">Aspergillus terreus (strain NIH 2624 / FGSC A1156)</name>
    <dbReference type="NCBI Taxonomy" id="341663"/>
    <lineage>
        <taxon>Eukaryota</taxon>
        <taxon>Fungi</taxon>
        <taxon>Dikarya</taxon>
        <taxon>Ascomycota</taxon>
        <taxon>Pezizomycotina</taxon>
        <taxon>Eurotiomycetes</taxon>
        <taxon>Eurotiomycetidae</taxon>
        <taxon>Eurotiales</taxon>
        <taxon>Aspergillaceae</taxon>
        <taxon>Aspergillus</taxon>
        <taxon>Aspergillus subgen. Circumdati</taxon>
    </lineage>
</organism>
<keyword evidence="3" id="KW-0687">Ribonucleoprotein</keyword>
<gene>
    <name evidence="4" type="ORF">ATEG_07137</name>
</gene>
<dbReference type="OrthoDB" id="1727351at2759"/>
<dbReference type="GO" id="GO:0003735">
    <property type="term" value="F:structural constituent of ribosome"/>
    <property type="evidence" value="ECO:0007669"/>
    <property type="project" value="InterPro"/>
</dbReference>
<accession>Q0CGQ5</accession>
<dbReference type="VEuPathDB" id="FungiDB:ATEG_07137"/>
<proteinExistence type="inferred from homology"/>
<dbReference type="PANTHER" id="PTHR10732:SF0">
    <property type="entry name" value="40S RIBOSOMAL PROTEIN S17"/>
    <property type="match status" value="1"/>
</dbReference>
<dbReference type="Gene3D" id="1.10.60.20">
    <property type="entry name" value="Ribosomal protein S17e-like"/>
    <property type="match status" value="1"/>
</dbReference>
<dbReference type="GeneID" id="4319284"/>
<dbReference type="GO" id="GO:1990904">
    <property type="term" value="C:ribonucleoprotein complex"/>
    <property type="evidence" value="ECO:0007669"/>
    <property type="project" value="UniProtKB-KW"/>
</dbReference>
<dbReference type="Proteomes" id="UP000007963">
    <property type="component" value="Unassembled WGS sequence"/>
</dbReference>
<dbReference type="PANTHER" id="PTHR10732">
    <property type="entry name" value="40S RIBOSOMAL PROTEIN S17"/>
    <property type="match status" value="1"/>
</dbReference>
<dbReference type="GO" id="GO:0005840">
    <property type="term" value="C:ribosome"/>
    <property type="evidence" value="ECO:0007669"/>
    <property type="project" value="UniProtKB-KW"/>
</dbReference>
<evidence type="ECO:0000256" key="2">
    <source>
        <dbReference type="ARBA" id="ARBA00022980"/>
    </source>
</evidence>
<dbReference type="SUPFAM" id="SSF116820">
    <property type="entry name" value="Rps17e-like"/>
    <property type="match status" value="1"/>
</dbReference>
<dbReference type="InterPro" id="IPR001210">
    <property type="entry name" value="Ribosomal_eS17"/>
</dbReference>